<comment type="pathway">
    <text evidence="2">Protein modification; protein glycosylation.</text>
</comment>
<keyword evidence="8" id="KW-1185">Reference proteome</keyword>
<evidence type="ECO:0000259" key="7">
    <source>
        <dbReference type="Pfam" id="PF02544"/>
    </source>
</evidence>
<protein>
    <submittedName>
        <fullName evidence="9">Polyprenal reductase 2 isoform X4</fullName>
    </submittedName>
</protein>
<dbReference type="PROSITE" id="PS50244">
    <property type="entry name" value="S5A_REDUCTASE"/>
    <property type="match status" value="1"/>
</dbReference>
<name>A0ABM4WU97_COFAR</name>
<feature type="transmembrane region" description="Helical" evidence="6">
    <location>
        <begin position="162"/>
        <end position="185"/>
    </location>
</feature>
<evidence type="ECO:0000256" key="3">
    <source>
        <dbReference type="ARBA" id="ARBA00022692"/>
    </source>
</evidence>
<dbReference type="PANTHER" id="PTHR14624">
    <property type="entry name" value="DFG10 PROTEIN"/>
    <property type="match status" value="1"/>
</dbReference>
<feature type="transmembrane region" description="Helical" evidence="6">
    <location>
        <begin position="61"/>
        <end position="83"/>
    </location>
</feature>
<feature type="transmembrane region" description="Helical" evidence="6">
    <location>
        <begin position="125"/>
        <end position="142"/>
    </location>
</feature>
<dbReference type="GeneID" id="113731202"/>
<keyword evidence="3 6" id="KW-0812">Transmembrane</keyword>
<keyword evidence="4 6" id="KW-1133">Transmembrane helix</keyword>
<evidence type="ECO:0000256" key="5">
    <source>
        <dbReference type="ARBA" id="ARBA00023136"/>
    </source>
</evidence>
<dbReference type="InterPro" id="IPR039698">
    <property type="entry name" value="Dfg10/SRD5A3"/>
</dbReference>
<proteinExistence type="predicted"/>
<reference evidence="9" key="1">
    <citation type="submission" date="2025-08" db="UniProtKB">
        <authorList>
            <consortium name="RefSeq"/>
        </authorList>
    </citation>
    <scope>IDENTIFICATION</scope>
    <source>
        <tissue evidence="9">Leaves</tissue>
    </source>
</reference>
<evidence type="ECO:0000256" key="2">
    <source>
        <dbReference type="ARBA" id="ARBA00004922"/>
    </source>
</evidence>
<evidence type="ECO:0000313" key="8">
    <source>
        <dbReference type="Proteomes" id="UP001652660"/>
    </source>
</evidence>
<accession>A0ABM4WU97</accession>
<dbReference type="InterPro" id="IPR001104">
    <property type="entry name" value="3-oxo-5_a-steroid_4-DH_C"/>
</dbReference>
<keyword evidence="5 6" id="KW-0472">Membrane</keyword>
<gene>
    <name evidence="9" type="primary">LOC113731202</name>
</gene>
<dbReference type="PANTHER" id="PTHR14624:SF0">
    <property type="entry name" value="POLYPRENOL REDUCTASE"/>
    <property type="match status" value="1"/>
</dbReference>
<comment type="subcellular location">
    <subcellularLocation>
        <location evidence="1">Endomembrane system</location>
        <topology evidence="1">Multi-pass membrane protein</topology>
    </subcellularLocation>
</comment>
<dbReference type="RefSeq" id="XP_071935359.1">
    <property type="nucleotide sequence ID" value="XM_072079258.1"/>
</dbReference>
<sequence length="277" mass="32121">MEMGLVTLLRVAWIAGTLPILVASIPCSKLNWFHDSLLGFARRGKTMQQSSSRKFTVPQKFFCHFYALAVIWTTFLLLATWLYAYNMALLVSQPLHFSSITSYLMGGSHSFWLHGSPSMKIEQRYRCWVSIFLLLLMEAQVLRRLYETIYVFKYSPSARMHIFGYFTGLFFYTAAPLSLCCNYMSEGLVRDNLEQIEDYIIPYGDWFKYVSSPHYLAEIVIYGGLLVAGGCSDITLWLLFGFVVANLVFAAAETHRWYLRKFDNYPRERFAIIPSFY</sequence>
<evidence type="ECO:0000256" key="6">
    <source>
        <dbReference type="SAM" id="Phobius"/>
    </source>
</evidence>
<evidence type="ECO:0000313" key="9">
    <source>
        <dbReference type="RefSeq" id="XP_071935359.1"/>
    </source>
</evidence>
<dbReference type="Pfam" id="PF02544">
    <property type="entry name" value="Steroid_dh"/>
    <property type="match status" value="1"/>
</dbReference>
<feature type="transmembrane region" description="Helical" evidence="6">
    <location>
        <begin position="95"/>
        <end position="113"/>
    </location>
</feature>
<feature type="transmembrane region" description="Helical" evidence="6">
    <location>
        <begin position="12"/>
        <end position="33"/>
    </location>
</feature>
<evidence type="ECO:0000256" key="4">
    <source>
        <dbReference type="ARBA" id="ARBA00022989"/>
    </source>
</evidence>
<evidence type="ECO:0000256" key="1">
    <source>
        <dbReference type="ARBA" id="ARBA00004127"/>
    </source>
</evidence>
<organism evidence="8 9">
    <name type="scientific">Coffea arabica</name>
    <name type="common">Arabian coffee</name>
    <dbReference type="NCBI Taxonomy" id="13443"/>
    <lineage>
        <taxon>Eukaryota</taxon>
        <taxon>Viridiplantae</taxon>
        <taxon>Streptophyta</taxon>
        <taxon>Embryophyta</taxon>
        <taxon>Tracheophyta</taxon>
        <taxon>Spermatophyta</taxon>
        <taxon>Magnoliopsida</taxon>
        <taxon>eudicotyledons</taxon>
        <taxon>Gunneridae</taxon>
        <taxon>Pentapetalae</taxon>
        <taxon>asterids</taxon>
        <taxon>lamiids</taxon>
        <taxon>Gentianales</taxon>
        <taxon>Rubiaceae</taxon>
        <taxon>Ixoroideae</taxon>
        <taxon>Gardenieae complex</taxon>
        <taxon>Bertiereae - Coffeeae clade</taxon>
        <taxon>Coffeeae</taxon>
        <taxon>Coffea</taxon>
    </lineage>
</organism>
<dbReference type="Proteomes" id="UP001652660">
    <property type="component" value="Chromosome 2e"/>
</dbReference>
<feature type="domain" description="3-oxo-5-alpha-steroid 4-dehydrogenase C-terminal" evidence="7">
    <location>
        <begin position="149"/>
        <end position="277"/>
    </location>
</feature>